<evidence type="ECO:0000313" key="1">
    <source>
        <dbReference type="EMBL" id="VDI43464.1"/>
    </source>
</evidence>
<accession>A0A8B6F2A9</accession>
<evidence type="ECO:0000313" key="2">
    <source>
        <dbReference type="Proteomes" id="UP000596742"/>
    </source>
</evidence>
<organism evidence="1 2">
    <name type="scientific">Mytilus galloprovincialis</name>
    <name type="common">Mediterranean mussel</name>
    <dbReference type="NCBI Taxonomy" id="29158"/>
    <lineage>
        <taxon>Eukaryota</taxon>
        <taxon>Metazoa</taxon>
        <taxon>Spiralia</taxon>
        <taxon>Lophotrochozoa</taxon>
        <taxon>Mollusca</taxon>
        <taxon>Bivalvia</taxon>
        <taxon>Autobranchia</taxon>
        <taxon>Pteriomorphia</taxon>
        <taxon>Mytilida</taxon>
        <taxon>Mytiloidea</taxon>
        <taxon>Mytilidae</taxon>
        <taxon>Mytilinae</taxon>
        <taxon>Mytilus</taxon>
    </lineage>
</organism>
<dbReference type="SUPFAM" id="SSF101898">
    <property type="entry name" value="NHL repeat"/>
    <property type="match status" value="1"/>
</dbReference>
<proteinExistence type="predicted"/>
<dbReference type="EMBL" id="UYJE01006151">
    <property type="protein sequence ID" value="VDI43464.1"/>
    <property type="molecule type" value="Genomic_DNA"/>
</dbReference>
<comment type="caution">
    <text evidence="1">The sequence shown here is derived from an EMBL/GenBank/DDBJ whole genome shotgun (WGS) entry which is preliminary data.</text>
</comment>
<name>A0A8B6F2A9_MYTGA</name>
<gene>
    <name evidence="1" type="ORF">MGAL_10B081974</name>
</gene>
<reference evidence="1" key="1">
    <citation type="submission" date="2018-11" db="EMBL/GenBank/DDBJ databases">
        <authorList>
            <person name="Alioto T."/>
            <person name="Alioto T."/>
        </authorList>
    </citation>
    <scope>NUCLEOTIDE SEQUENCE</scope>
</reference>
<protein>
    <submittedName>
        <fullName evidence="1">Uncharacterized protein</fullName>
    </submittedName>
</protein>
<dbReference type="Proteomes" id="UP000596742">
    <property type="component" value="Unassembled WGS sequence"/>
</dbReference>
<keyword evidence="2" id="KW-1185">Reference proteome</keyword>
<sequence>MKNDLITIPLDILPPEGTKFIDNIFQELHDKTKLKTMTAITILNKEYKQSQIKVERTSQPPPPAYNELISDNNAMFGACCFTEDGRLVVEELFLSKHQSPLKYCLRLFNFQTDESEEIWISDRYDKKYLYRGSICMYNETLALLASDQEIRGIMVIDIELHKIYRTIYPQRSKGLGKVKKIKWISCKGWQIYILAESNNGIWLCSIDFNGMILCEVNLPFYVADIDFDGGKRFYYTDNRINDIHCISIDREWATSKCFSRLDLKAGCRLLHMSDDAILLLEADTKTVHKVDIRSQDRSIFIYNHIVNKPTYSSLKFKKIAILMVGGKRIRIFPF</sequence>
<dbReference type="OrthoDB" id="10495416at2759"/>
<dbReference type="AlphaFoldDB" id="A0A8B6F2A9"/>